<dbReference type="InterPro" id="IPR001387">
    <property type="entry name" value="Cro/C1-type_HTH"/>
</dbReference>
<name>A0A164K2T1_9NOCA</name>
<dbReference type="PROSITE" id="PS50943">
    <property type="entry name" value="HTH_CROC1"/>
    <property type="match status" value="1"/>
</dbReference>
<evidence type="ECO:0000313" key="2">
    <source>
        <dbReference type="EMBL" id="KZM70970.1"/>
    </source>
</evidence>
<dbReference type="EMBL" id="LWGR01000013">
    <property type="protein sequence ID" value="KZM70970.1"/>
    <property type="molecule type" value="Genomic_DNA"/>
</dbReference>
<reference evidence="2 3" key="1">
    <citation type="submission" date="2016-04" db="EMBL/GenBank/DDBJ databases">
        <authorList>
            <person name="Evans L.H."/>
            <person name="Alamgir A."/>
            <person name="Owens N."/>
            <person name="Weber N.D."/>
            <person name="Virtaneva K."/>
            <person name="Barbian K."/>
            <person name="Babar A."/>
            <person name="Rosenke K."/>
        </authorList>
    </citation>
    <scope>NUCLEOTIDE SEQUENCE [LARGE SCALE GENOMIC DNA]</scope>
    <source>
        <strain evidence="2 3">IFM 0406</strain>
    </source>
</reference>
<dbReference type="SMART" id="SM00530">
    <property type="entry name" value="HTH_XRE"/>
    <property type="match status" value="1"/>
</dbReference>
<dbReference type="Gene3D" id="1.10.260.40">
    <property type="entry name" value="lambda repressor-like DNA-binding domains"/>
    <property type="match status" value="1"/>
</dbReference>
<sequence>MTSPPEELGDAIAKIIAERIKQLREDLGIGYAELSRRLKAIGCPIPELGLSKIESRDRRISADELPALAYVLGVSPMTLLMPDAAANDAVDGTGLTAEQLWAWLRGDEPFGSAPGDRGGRARLEFLARSQPSWIVGELDDAIRAIQRKRDEGRG</sequence>
<dbReference type="Proteomes" id="UP000076512">
    <property type="component" value="Unassembled WGS sequence"/>
</dbReference>
<gene>
    <name evidence="2" type="ORF">AWN90_41330</name>
</gene>
<comment type="caution">
    <text evidence="2">The sequence shown here is derived from an EMBL/GenBank/DDBJ whole genome shotgun (WGS) entry which is preliminary data.</text>
</comment>
<dbReference type="AlphaFoldDB" id="A0A164K2T1"/>
<dbReference type="SUPFAM" id="SSF47413">
    <property type="entry name" value="lambda repressor-like DNA-binding domains"/>
    <property type="match status" value="1"/>
</dbReference>
<dbReference type="OrthoDB" id="4545613at2"/>
<feature type="domain" description="HTH cro/C1-type" evidence="1">
    <location>
        <begin position="50"/>
        <end position="80"/>
    </location>
</feature>
<dbReference type="InterPro" id="IPR010982">
    <property type="entry name" value="Lambda_DNA-bd_dom_sf"/>
</dbReference>
<evidence type="ECO:0000313" key="3">
    <source>
        <dbReference type="Proteomes" id="UP000076512"/>
    </source>
</evidence>
<protein>
    <recommendedName>
        <fullName evidence="1">HTH cro/C1-type domain-containing protein</fullName>
    </recommendedName>
</protein>
<dbReference type="GO" id="GO:0003677">
    <property type="term" value="F:DNA binding"/>
    <property type="evidence" value="ECO:0007669"/>
    <property type="project" value="InterPro"/>
</dbReference>
<organism evidence="2 3">
    <name type="scientific">Nocardia terpenica</name>
    <dbReference type="NCBI Taxonomy" id="455432"/>
    <lineage>
        <taxon>Bacteria</taxon>
        <taxon>Bacillati</taxon>
        <taxon>Actinomycetota</taxon>
        <taxon>Actinomycetes</taxon>
        <taxon>Mycobacteriales</taxon>
        <taxon>Nocardiaceae</taxon>
        <taxon>Nocardia</taxon>
    </lineage>
</organism>
<keyword evidence="3" id="KW-1185">Reference proteome</keyword>
<evidence type="ECO:0000259" key="1">
    <source>
        <dbReference type="PROSITE" id="PS50943"/>
    </source>
</evidence>
<proteinExistence type="predicted"/>
<dbReference type="CDD" id="cd00093">
    <property type="entry name" value="HTH_XRE"/>
    <property type="match status" value="1"/>
</dbReference>
<dbReference type="RefSeq" id="WP_067594900.1">
    <property type="nucleotide sequence ID" value="NZ_JABMCZ010000003.1"/>
</dbReference>
<accession>A0A164K2T1</accession>